<accession>A0AAV9B2E0</accession>
<proteinExistence type="predicted"/>
<gene>
    <name evidence="2" type="ORF">QJS04_geneDACA007762</name>
</gene>
<reference evidence="2" key="2">
    <citation type="submission" date="2023-06" db="EMBL/GenBank/DDBJ databases">
        <authorList>
            <person name="Ma L."/>
            <person name="Liu K.-W."/>
            <person name="Li Z."/>
            <person name="Hsiao Y.-Y."/>
            <person name="Qi Y."/>
            <person name="Fu T."/>
            <person name="Tang G."/>
            <person name="Zhang D."/>
            <person name="Sun W.-H."/>
            <person name="Liu D.-K."/>
            <person name="Li Y."/>
            <person name="Chen G.-Z."/>
            <person name="Liu X.-D."/>
            <person name="Liao X.-Y."/>
            <person name="Jiang Y.-T."/>
            <person name="Yu X."/>
            <person name="Hao Y."/>
            <person name="Huang J."/>
            <person name="Zhao X.-W."/>
            <person name="Ke S."/>
            <person name="Chen Y.-Y."/>
            <person name="Wu W.-L."/>
            <person name="Hsu J.-L."/>
            <person name="Lin Y.-F."/>
            <person name="Huang M.-D."/>
            <person name="Li C.-Y."/>
            <person name="Huang L."/>
            <person name="Wang Z.-W."/>
            <person name="Zhao X."/>
            <person name="Zhong W.-Y."/>
            <person name="Peng D.-H."/>
            <person name="Ahmad S."/>
            <person name="Lan S."/>
            <person name="Zhang J.-S."/>
            <person name="Tsai W.-C."/>
            <person name="Van De Peer Y."/>
            <person name="Liu Z.-J."/>
        </authorList>
    </citation>
    <scope>NUCLEOTIDE SEQUENCE</scope>
    <source>
        <strain evidence="2">SCP</strain>
        <tissue evidence="2">Leaves</tissue>
    </source>
</reference>
<dbReference type="EMBL" id="JAUJYN010000005">
    <property type="protein sequence ID" value="KAK1270672.1"/>
    <property type="molecule type" value="Genomic_DNA"/>
</dbReference>
<dbReference type="Proteomes" id="UP001179952">
    <property type="component" value="Unassembled WGS sequence"/>
</dbReference>
<reference evidence="2" key="1">
    <citation type="journal article" date="2023" name="Nat. Commun.">
        <title>Diploid and tetraploid genomes of Acorus and the evolution of monocots.</title>
        <authorList>
            <person name="Ma L."/>
            <person name="Liu K.W."/>
            <person name="Li Z."/>
            <person name="Hsiao Y.Y."/>
            <person name="Qi Y."/>
            <person name="Fu T."/>
            <person name="Tang G.D."/>
            <person name="Zhang D."/>
            <person name="Sun W.H."/>
            <person name="Liu D.K."/>
            <person name="Li Y."/>
            <person name="Chen G.Z."/>
            <person name="Liu X.D."/>
            <person name="Liao X.Y."/>
            <person name="Jiang Y.T."/>
            <person name="Yu X."/>
            <person name="Hao Y."/>
            <person name="Huang J."/>
            <person name="Zhao X.W."/>
            <person name="Ke S."/>
            <person name="Chen Y.Y."/>
            <person name="Wu W.L."/>
            <person name="Hsu J.L."/>
            <person name="Lin Y.F."/>
            <person name="Huang M.D."/>
            <person name="Li C.Y."/>
            <person name="Huang L."/>
            <person name="Wang Z.W."/>
            <person name="Zhao X."/>
            <person name="Zhong W.Y."/>
            <person name="Peng D.H."/>
            <person name="Ahmad S."/>
            <person name="Lan S."/>
            <person name="Zhang J.S."/>
            <person name="Tsai W.C."/>
            <person name="Van de Peer Y."/>
            <person name="Liu Z.J."/>
        </authorList>
    </citation>
    <scope>NUCLEOTIDE SEQUENCE</scope>
    <source>
        <strain evidence="2">SCP</strain>
    </source>
</reference>
<protein>
    <submittedName>
        <fullName evidence="2">Uncharacterized protein</fullName>
    </submittedName>
</protein>
<evidence type="ECO:0000256" key="1">
    <source>
        <dbReference type="SAM" id="MobiDB-lite"/>
    </source>
</evidence>
<comment type="caution">
    <text evidence="2">The sequence shown here is derived from an EMBL/GenBank/DDBJ whole genome shotgun (WGS) entry which is preliminary data.</text>
</comment>
<evidence type="ECO:0000313" key="2">
    <source>
        <dbReference type="EMBL" id="KAK1270672.1"/>
    </source>
</evidence>
<feature type="compositionally biased region" description="Pro residues" evidence="1">
    <location>
        <begin position="67"/>
        <end position="79"/>
    </location>
</feature>
<feature type="region of interest" description="Disordered" evidence="1">
    <location>
        <begin position="51"/>
        <end position="88"/>
    </location>
</feature>
<feature type="region of interest" description="Disordered" evidence="1">
    <location>
        <begin position="1"/>
        <end position="30"/>
    </location>
</feature>
<keyword evidence="3" id="KW-1185">Reference proteome</keyword>
<dbReference type="AlphaFoldDB" id="A0AAV9B2E0"/>
<evidence type="ECO:0000313" key="3">
    <source>
        <dbReference type="Proteomes" id="UP001179952"/>
    </source>
</evidence>
<organism evidence="2 3">
    <name type="scientific">Acorus gramineus</name>
    <name type="common">Dwarf sweet flag</name>
    <dbReference type="NCBI Taxonomy" id="55184"/>
    <lineage>
        <taxon>Eukaryota</taxon>
        <taxon>Viridiplantae</taxon>
        <taxon>Streptophyta</taxon>
        <taxon>Embryophyta</taxon>
        <taxon>Tracheophyta</taxon>
        <taxon>Spermatophyta</taxon>
        <taxon>Magnoliopsida</taxon>
        <taxon>Liliopsida</taxon>
        <taxon>Acoraceae</taxon>
        <taxon>Acorus</taxon>
    </lineage>
</organism>
<sequence length="88" mass="9236">MEVETTDLRLALTETTRRGGESTGNKIGNGVVEPSIAFLSNSRSTSITPLSHNFLSRETAHHHPSTPSSPLPSPLPASPPSTSTASEV</sequence>
<name>A0AAV9B2E0_ACOGR</name>